<feature type="compositionally biased region" description="Low complexity" evidence="1">
    <location>
        <begin position="281"/>
        <end position="315"/>
    </location>
</feature>
<sequence length="464" mass="47815">MILCTQFRPLPDERPRASVANLIGRFEKRQSTGNIVLPPGFLRPTSVTSHTTGDSAKEEIKEKREWPPVQTSTYYENLKPGSVSPPAIITPPAADEASLPAEEPTPELEPEPTTAEVLSPPTIVEPEKSLKPATATSKPTAAKKSTNGTPVKSPRTAPSTASKTGTPIRSPRSPPSAHVPLRPQHTGTSTRSATNNAGVSTPARAPRPASTAPPSNRSKTPSASRPKIPAATGVSRPKTPSSGLFAPTAASLARSRAAGIPLPTPVKKATLSSSSAERLAKPTAASASRARAPATPASTPARKAAAQASPRAGAAVTKTAVTPRAGPTPARASATKAAKSGPAAAPQLHDEPQEIQNAQEDEHVGGADTSLASEEVHHDEGASLDGSAVHSAHEELTEQDLSGTEEVAAAPESSTHSESEAESHFEEPAAPVTKSDIVDIVNLLETNPPSSGIAEDAPEIPDEE</sequence>
<feature type="compositionally biased region" description="Basic and acidic residues" evidence="1">
    <location>
        <begin position="415"/>
        <end position="427"/>
    </location>
</feature>
<evidence type="ECO:0000313" key="3">
    <source>
        <dbReference type="Proteomes" id="UP000076532"/>
    </source>
</evidence>
<keyword evidence="3" id="KW-1185">Reference proteome</keyword>
<feature type="compositionally biased region" description="Polar residues" evidence="1">
    <location>
        <begin position="156"/>
        <end position="167"/>
    </location>
</feature>
<feature type="compositionally biased region" description="Low complexity" evidence="1">
    <location>
        <begin position="131"/>
        <end position="146"/>
    </location>
</feature>
<feature type="compositionally biased region" description="Basic and acidic residues" evidence="1">
    <location>
        <begin position="55"/>
        <end position="66"/>
    </location>
</feature>
<dbReference type="STRING" id="436010.A0A166UKU6"/>
<evidence type="ECO:0000256" key="1">
    <source>
        <dbReference type="SAM" id="MobiDB-lite"/>
    </source>
</evidence>
<dbReference type="AlphaFoldDB" id="A0A166UKU6"/>
<feature type="region of interest" description="Disordered" evidence="1">
    <location>
        <begin position="35"/>
        <end position="464"/>
    </location>
</feature>
<feature type="compositionally biased region" description="Low complexity" evidence="1">
    <location>
        <begin position="200"/>
        <end position="218"/>
    </location>
</feature>
<feature type="compositionally biased region" description="Polar residues" evidence="1">
    <location>
        <begin position="185"/>
        <end position="199"/>
    </location>
</feature>
<proteinExistence type="predicted"/>
<name>A0A166UKU6_9AGAM</name>
<evidence type="ECO:0000313" key="2">
    <source>
        <dbReference type="EMBL" id="KZP31791.1"/>
    </source>
</evidence>
<feature type="compositionally biased region" description="Polar residues" evidence="1">
    <location>
        <begin position="45"/>
        <end position="54"/>
    </location>
</feature>
<organism evidence="2 3">
    <name type="scientific">Athelia psychrophila</name>
    <dbReference type="NCBI Taxonomy" id="1759441"/>
    <lineage>
        <taxon>Eukaryota</taxon>
        <taxon>Fungi</taxon>
        <taxon>Dikarya</taxon>
        <taxon>Basidiomycota</taxon>
        <taxon>Agaricomycotina</taxon>
        <taxon>Agaricomycetes</taxon>
        <taxon>Agaricomycetidae</taxon>
        <taxon>Atheliales</taxon>
        <taxon>Atheliaceae</taxon>
        <taxon>Athelia</taxon>
    </lineage>
</organism>
<dbReference type="Proteomes" id="UP000076532">
    <property type="component" value="Unassembled WGS sequence"/>
</dbReference>
<dbReference type="EMBL" id="KV417488">
    <property type="protein sequence ID" value="KZP31791.1"/>
    <property type="molecule type" value="Genomic_DNA"/>
</dbReference>
<gene>
    <name evidence="2" type="ORF">FIBSPDRAFT_1037344</name>
</gene>
<feature type="compositionally biased region" description="Low complexity" evidence="1">
    <location>
        <begin position="332"/>
        <end position="346"/>
    </location>
</feature>
<reference evidence="2 3" key="1">
    <citation type="journal article" date="2016" name="Mol. Biol. Evol.">
        <title>Comparative Genomics of Early-Diverging Mushroom-Forming Fungi Provides Insights into the Origins of Lignocellulose Decay Capabilities.</title>
        <authorList>
            <person name="Nagy L.G."/>
            <person name="Riley R."/>
            <person name="Tritt A."/>
            <person name="Adam C."/>
            <person name="Daum C."/>
            <person name="Floudas D."/>
            <person name="Sun H."/>
            <person name="Yadav J.S."/>
            <person name="Pangilinan J."/>
            <person name="Larsson K.H."/>
            <person name="Matsuura K."/>
            <person name="Barry K."/>
            <person name="Labutti K."/>
            <person name="Kuo R."/>
            <person name="Ohm R.A."/>
            <person name="Bhattacharya S.S."/>
            <person name="Shirouzu T."/>
            <person name="Yoshinaga Y."/>
            <person name="Martin F.M."/>
            <person name="Grigoriev I.V."/>
            <person name="Hibbett D.S."/>
        </authorList>
    </citation>
    <scope>NUCLEOTIDE SEQUENCE [LARGE SCALE GENOMIC DNA]</scope>
    <source>
        <strain evidence="2 3">CBS 109695</strain>
    </source>
</reference>
<protein>
    <submittedName>
        <fullName evidence="2">Uncharacterized protein</fullName>
    </submittedName>
</protein>
<dbReference type="OrthoDB" id="3271236at2759"/>
<accession>A0A166UKU6</accession>